<organism evidence="7 8">
    <name type="scientific">Cinchona calisaya</name>
    <dbReference type="NCBI Taxonomy" id="153742"/>
    <lineage>
        <taxon>Eukaryota</taxon>
        <taxon>Viridiplantae</taxon>
        <taxon>Streptophyta</taxon>
        <taxon>Embryophyta</taxon>
        <taxon>Tracheophyta</taxon>
        <taxon>Spermatophyta</taxon>
        <taxon>Magnoliopsida</taxon>
        <taxon>eudicotyledons</taxon>
        <taxon>Gunneridae</taxon>
        <taxon>Pentapetalae</taxon>
        <taxon>asterids</taxon>
        <taxon>lamiids</taxon>
        <taxon>Gentianales</taxon>
        <taxon>Rubiaceae</taxon>
        <taxon>Cinchonoideae</taxon>
        <taxon>Cinchoneae</taxon>
        <taxon>Cinchona</taxon>
    </lineage>
</organism>
<keyword evidence="3" id="KW-0719">Serine esterase</keyword>
<dbReference type="Gene3D" id="3.40.50.1820">
    <property type="entry name" value="alpha/beta hydrolase"/>
    <property type="match status" value="1"/>
</dbReference>
<dbReference type="AlphaFoldDB" id="A0ABD3AI74"/>
<protein>
    <recommendedName>
        <fullName evidence="6">AB hydrolase-1 domain-containing protein</fullName>
    </recommendedName>
</protein>
<dbReference type="GO" id="GO:0009820">
    <property type="term" value="P:alkaloid metabolic process"/>
    <property type="evidence" value="ECO:0007669"/>
    <property type="project" value="UniProtKB-KW"/>
</dbReference>
<feature type="domain" description="AB hydrolase-1" evidence="6">
    <location>
        <begin position="5"/>
        <end position="241"/>
    </location>
</feature>
<dbReference type="PANTHER" id="PTHR10992">
    <property type="entry name" value="METHYLESTERASE FAMILY MEMBER"/>
    <property type="match status" value="1"/>
</dbReference>
<dbReference type="InterPro" id="IPR045889">
    <property type="entry name" value="MES/HNL"/>
</dbReference>
<dbReference type="GO" id="GO:0052689">
    <property type="term" value="F:carboxylic ester hydrolase activity"/>
    <property type="evidence" value="ECO:0007669"/>
    <property type="project" value="UniProtKB-KW"/>
</dbReference>
<proteinExistence type="inferred from homology"/>
<dbReference type="Proteomes" id="UP001630127">
    <property type="component" value="Unassembled WGS sequence"/>
</dbReference>
<dbReference type="SUPFAM" id="SSF53474">
    <property type="entry name" value="alpha/beta-Hydrolases"/>
    <property type="match status" value="1"/>
</dbReference>
<accession>A0ABD3AI74</accession>
<evidence type="ECO:0000313" key="8">
    <source>
        <dbReference type="Proteomes" id="UP001630127"/>
    </source>
</evidence>
<dbReference type="Pfam" id="PF12697">
    <property type="entry name" value="Abhydrolase_6"/>
    <property type="match status" value="1"/>
</dbReference>
<comment type="pathway">
    <text evidence="1">Alkaloid biosynthesis.</text>
</comment>
<gene>
    <name evidence="7" type="ORF">ACH5RR_010122</name>
</gene>
<name>A0ABD3AI74_9GENT</name>
<evidence type="ECO:0000256" key="3">
    <source>
        <dbReference type="ARBA" id="ARBA00022487"/>
    </source>
</evidence>
<evidence type="ECO:0000256" key="4">
    <source>
        <dbReference type="ARBA" id="ARBA00022589"/>
    </source>
</evidence>
<keyword evidence="5" id="KW-0378">Hydrolase</keyword>
<dbReference type="InterPro" id="IPR000073">
    <property type="entry name" value="AB_hydrolase_1"/>
</dbReference>
<dbReference type="FunFam" id="3.40.50.1820:FF:000051">
    <property type="entry name" value="(S)-hydroxynitrile lyase"/>
    <property type="match status" value="1"/>
</dbReference>
<sequence>MKKHFVLVHGSCHGAWCWYKVVAVLKSLGHNVTAVDLAASGINTTKQANEVHCISEYAQPLMEFMEGLPEDERVILVGHSLGGISTTMAMERFPRKIAVAVFVSAFMPGPDLPYLHITQQTTPGIDFFMDSQYTYRNGLEQPPTTVIFGHDFLASNMYQNSPPEDLVLASMLLRPSPLFNDPESLKGSSLTKENYGSVRRVYTVCTADIGLPEKTQRSMIERNPPDDVQVIIDADHMPMFSKVSELCSCLLDIAESCR</sequence>
<dbReference type="InterPro" id="IPR029058">
    <property type="entry name" value="AB_hydrolase_fold"/>
</dbReference>
<dbReference type="EMBL" id="JBJUIK010000004">
    <property type="protein sequence ID" value="KAL3530800.1"/>
    <property type="molecule type" value="Genomic_DNA"/>
</dbReference>
<evidence type="ECO:0000259" key="6">
    <source>
        <dbReference type="Pfam" id="PF12697"/>
    </source>
</evidence>
<evidence type="ECO:0000256" key="1">
    <source>
        <dbReference type="ARBA" id="ARBA00004913"/>
    </source>
</evidence>
<evidence type="ECO:0000313" key="7">
    <source>
        <dbReference type="EMBL" id="KAL3530800.1"/>
    </source>
</evidence>
<dbReference type="PANTHER" id="PTHR10992:SF1066">
    <property type="entry name" value="METHYL JASMONATE ESTERASE 1"/>
    <property type="match status" value="1"/>
</dbReference>
<comment type="caution">
    <text evidence="7">The sequence shown here is derived from an EMBL/GenBank/DDBJ whole genome shotgun (WGS) entry which is preliminary data.</text>
</comment>
<reference evidence="7 8" key="1">
    <citation type="submission" date="2024-11" db="EMBL/GenBank/DDBJ databases">
        <title>A near-complete genome assembly of Cinchona calisaya.</title>
        <authorList>
            <person name="Lian D.C."/>
            <person name="Zhao X.W."/>
            <person name="Wei L."/>
        </authorList>
    </citation>
    <scope>NUCLEOTIDE SEQUENCE [LARGE SCALE GENOMIC DNA]</scope>
    <source>
        <tissue evidence="7">Nenye</tissue>
    </source>
</reference>
<evidence type="ECO:0000256" key="2">
    <source>
        <dbReference type="ARBA" id="ARBA00008645"/>
    </source>
</evidence>
<comment type="similarity">
    <text evidence="2">Belongs to the AB hydrolase superfamily.</text>
</comment>
<keyword evidence="8" id="KW-1185">Reference proteome</keyword>
<keyword evidence="4" id="KW-0017">Alkaloid metabolism</keyword>
<evidence type="ECO:0000256" key="5">
    <source>
        <dbReference type="ARBA" id="ARBA00022801"/>
    </source>
</evidence>